<dbReference type="GO" id="GO:0004386">
    <property type="term" value="F:helicase activity"/>
    <property type="evidence" value="ECO:0007669"/>
    <property type="project" value="UniProtKB-KW"/>
</dbReference>
<keyword evidence="6" id="KW-0547">Nucleotide-binding</keyword>
<feature type="domain" description="Helicase C-terminal" evidence="5">
    <location>
        <begin position="937"/>
        <end position="1093"/>
    </location>
</feature>
<evidence type="ECO:0000259" key="5">
    <source>
        <dbReference type="PROSITE" id="PS51194"/>
    </source>
</evidence>
<dbReference type="CDD" id="cd18793">
    <property type="entry name" value="SF2_C_SNF"/>
    <property type="match status" value="1"/>
</dbReference>
<keyword evidence="6" id="KW-0067">ATP-binding</keyword>
<evidence type="ECO:0000259" key="4">
    <source>
        <dbReference type="PROSITE" id="PS51192"/>
    </source>
</evidence>
<dbReference type="PROSITE" id="PS51192">
    <property type="entry name" value="HELICASE_ATP_BIND_1"/>
    <property type="match status" value="1"/>
</dbReference>
<dbReference type="EMBL" id="CP090978">
    <property type="protein sequence ID" value="UJF35807.1"/>
    <property type="molecule type" value="Genomic_DNA"/>
</dbReference>
<keyword evidence="7" id="KW-1185">Reference proteome</keyword>
<name>A0ABY3SPP7_9BACL</name>
<dbReference type="InterPro" id="IPR000330">
    <property type="entry name" value="SNF2_N"/>
</dbReference>
<dbReference type="InterPro" id="IPR049730">
    <property type="entry name" value="SNF2/RAD54-like_C"/>
</dbReference>
<protein>
    <submittedName>
        <fullName evidence="6">DEAD/DEAH box helicase</fullName>
    </submittedName>
</protein>
<keyword evidence="2" id="KW-0479">Metal-binding</keyword>
<dbReference type="SMART" id="SM00487">
    <property type="entry name" value="DEXDc"/>
    <property type="match status" value="1"/>
</dbReference>
<dbReference type="InterPro" id="IPR007527">
    <property type="entry name" value="Znf_SWIM"/>
</dbReference>
<evidence type="ECO:0000256" key="1">
    <source>
        <dbReference type="ARBA" id="ARBA00022801"/>
    </source>
</evidence>
<dbReference type="Pfam" id="PF00176">
    <property type="entry name" value="SNF2-rel_dom"/>
    <property type="match status" value="1"/>
</dbReference>
<organism evidence="6 7">
    <name type="scientific">Paenibacillus hexagrammi</name>
    <dbReference type="NCBI Taxonomy" id="2908839"/>
    <lineage>
        <taxon>Bacteria</taxon>
        <taxon>Bacillati</taxon>
        <taxon>Bacillota</taxon>
        <taxon>Bacilli</taxon>
        <taxon>Bacillales</taxon>
        <taxon>Paenibacillaceae</taxon>
        <taxon>Paenibacillus</taxon>
    </lineage>
</organism>
<gene>
    <name evidence="6" type="ORF">L0M14_12410</name>
</gene>
<keyword evidence="1" id="KW-0378">Hydrolase</keyword>
<dbReference type="InterPro" id="IPR001650">
    <property type="entry name" value="Helicase_C-like"/>
</dbReference>
<keyword evidence="6" id="KW-0347">Helicase</keyword>
<evidence type="ECO:0000313" key="6">
    <source>
        <dbReference type="EMBL" id="UJF35807.1"/>
    </source>
</evidence>
<dbReference type="Proteomes" id="UP001649230">
    <property type="component" value="Chromosome"/>
</dbReference>
<dbReference type="Pfam" id="PF04434">
    <property type="entry name" value="SWIM"/>
    <property type="match status" value="1"/>
</dbReference>
<accession>A0ABY3SPP7</accession>
<dbReference type="Gene3D" id="3.40.50.10810">
    <property type="entry name" value="Tandem AAA-ATPase domain"/>
    <property type="match status" value="1"/>
</dbReference>
<keyword evidence="2" id="KW-0863">Zinc-finger</keyword>
<proteinExistence type="predicted"/>
<dbReference type="Pfam" id="PF08455">
    <property type="entry name" value="SNF2_assoc"/>
    <property type="match status" value="1"/>
</dbReference>
<dbReference type="InterPro" id="IPR013663">
    <property type="entry name" value="Helicase_SWF/SNF/SWI_bac"/>
</dbReference>
<dbReference type="Gene3D" id="3.40.50.300">
    <property type="entry name" value="P-loop containing nucleotide triphosphate hydrolases"/>
    <property type="match status" value="1"/>
</dbReference>
<dbReference type="InterPro" id="IPR027417">
    <property type="entry name" value="P-loop_NTPase"/>
</dbReference>
<evidence type="ECO:0000313" key="7">
    <source>
        <dbReference type="Proteomes" id="UP001649230"/>
    </source>
</evidence>
<evidence type="ECO:0000259" key="3">
    <source>
        <dbReference type="PROSITE" id="PS50966"/>
    </source>
</evidence>
<reference evidence="6 7" key="1">
    <citation type="journal article" date="2024" name="Int. J. Syst. Evol. Microbiol.">
        <title>Paenibacillus hexagrammi sp. nov., a novel bacterium isolated from the gut content of Hexagrammos agrammus.</title>
        <authorList>
            <person name="Jung H.K."/>
            <person name="Kim D.G."/>
            <person name="Zin H."/>
            <person name="Park J."/>
            <person name="Jung H."/>
            <person name="Kim Y.O."/>
            <person name="Kong H.J."/>
            <person name="Kim J.W."/>
            <person name="Kim Y.S."/>
        </authorList>
    </citation>
    <scope>NUCLEOTIDE SEQUENCE [LARGE SCALE GENOMIC DNA]</scope>
    <source>
        <strain evidence="6 7">YPD9-1</strain>
    </source>
</reference>
<evidence type="ECO:0000256" key="2">
    <source>
        <dbReference type="PROSITE-ProRule" id="PRU00325"/>
    </source>
</evidence>
<dbReference type="SUPFAM" id="SSF52540">
    <property type="entry name" value="P-loop containing nucleoside triphosphate hydrolases"/>
    <property type="match status" value="2"/>
</dbReference>
<keyword evidence="2" id="KW-0862">Zinc</keyword>
<dbReference type="SMART" id="SM00490">
    <property type="entry name" value="HELICc"/>
    <property type="match status" value="1"/>
</dbReference>
<dbReference type="PROSITE" id="PS51194">
    <property type="entry name" value="HELICASE_CTER"/>
    <property type="match status" value="1"/>
</dbReference>
<feature type="domain" description="Helicase ATP-binding" evidence="4">
    <location>
        <begin position="661"/>
        <end position="824"/>
    </location>
</feature>
<dbReference type="PANTHER" id="PTHR10799">
    <property type="entry name" value="SNF2/RAD54 HELICASE FAMILY"/>
    <property type="match status" value="1"/>
</dbReference>
<dbReference type="InterPro" id="IPR038718">
    <property type="entry name" value="SNF2-like_sf"/>
</dbReference>
<dbReference type="PROSITE" id="PS50966">
    <property type="entry name" value="ZF_SWIM"/>
    <property type="match status" value="1"/>
</dbReference>
<feature type="domain" description="SWIM-type" evidence="3">
    <location>
        <begin position="53"/>
        <end position="92"/>
    </location>
</feature>
<sequence>MSFQLTDRIIKLLCGARSFEQGLLYQQEGKVAVTEHRSEPASWEAWVYGKSRYQVAAAIDRNGDVDASCSCTTFYQDDDYCEHIAALLLTIQEAFHDGRKQGRVYPSLLHNNSGHSNHSLRGGGKSAPLSEEYELTNRVMSIFSSKKAAPSRSRTYFDNRSVLQAEFTCKAFSYRTDTCLFGIELKIGAQRLYKVQKMKTFLEHVAAGRPYVFTNSFMYEPELHSFKPEDDRLIRSLVDIFDNESLYRETLQAQTAYAPSSIRDRILLIPPSSWDALLPLLAQASMVHMEHEGRSYPGFQLSKESLPLQFELTDSDEDGYALVIDGLDDITVMEPYRYVLYQGRLLKVTDESGKRLSELKQMMASLRKPELKIISDQMASFVQKVIPGLMDLGHVRIKESIADLFVQAPLTAKLYLDRVRDRLLAGLEFQYGDVAINPLEDRLDQRGEDRILIRDENREQKILELMEMSAFAQTESGYFMDDEEGEYEFLSHIVPQLEELVHVYATSAVKARIFVPPSAPKVRVNVGERTDWLEFKFDIGGIPETEIRKVLQSIVEKRRYYRMPGGSLMPLESEEFQEIVRFLNEVGFRREDLARSTFQIPMYRGLHLMEKEGAGSSIKISKPLRQLLDNVKNPDHLDFPVPVELDPVLRDYQKYGFQWMKMLAYYGFGGILADDMGLGKTIQSITFLVSELPAIRERKEPALIVSPASLVYNWQGEFEKFAPFVRTAIADGSREERAKLIKHASEYDVILTSYPLLRRDMDLFASAVFHTVIMDEAQAFKNHATLTAQTVKTIQARHRFALSGTPIENSLEELWSIFDAVFPDLFPGRKSFNELSRETIAKRARPFMLRRVKSDVLRELPDKIETVHSSELEPAQKKLYAAYLAQLQQETLKHLSVNGFEKSRIKILAGITRLRQICCHPSLFIENYEGSSAKYEQLLEIIEDCRSAGRRMLVFSQFTEMLGLIGRELGYRGVPYFYLDGSTPTRQRVELCSRFNNGEKDLFLISLKAGGTGLNLTGADTVLLYDLWWNPAVEQQAADRAHRIGQKKVVQIIRLVAQGTVEEKMLQLQMRKKHLIEEVVEPESGQEQIPGLSEQDIKDILMI</sequence>
<dbReference type="InterPro" id="IPR014001">
    <property type="entry name" value="Helicase_ATP-bd"/>
</dbReference>
<dbReference type="Pfam" id="PF00271">
    <property type="entry name" value="Helicase_C"/>
    <property type="match status" value="1"/>
</dbReference>